<dbReference type="Proteomes" id="UP001301769">
    <property type="component" value="Unassembled WGS sequence"/>
</dbReference>
<sequence length="322" mass="37376">MAANVNPAEIWDFINGRRQQSSPSHESWPSATYSHYNTTPRQASPLAYAEAETDTSALANTFDLLSVTDTGSNYTTTTSHKTAHSSRAPSSRHSVMSSVHSSIFSRPHRRGCRSHAPSTAPSSRPTRNGNYQNFAHQFAHVNDAAPEAHGAFMLWCEFCDLNNCDAMFRGDDEDAWIDHHIAHLGGDHFPRQLVCWFCDDVPFVSDRTEDRYANFVLRMQHIRGHIFDEHYTRNHMRPDFHVISHLRRYNLIDTETFNHAMGYDELPAGLRLPGDDNQHNEPTQSSRDSEPYVVQDERRRDQEERRRQRRRDRERDSNRRRW</sequence>
<comment type="caution">
    <text evidence="2">The sequence shown here is derived from an EMBL/GenBank/DDBJ whole genome shotgun (WGS) entry which is preliminary data.</text>
</comment>
<dbReference type="AlphaFoldDB" id="A0AAN7B879"/>
<evidence type="ECO:0000313" key="2">
    <source>
        <dbReference type="EMBL" id="KAK4214463.1"/>
    </source>
</evidence>
<reference evidence="2" key="1">
    <citation type="journal article" date="2023" name="Mol. Phylogenet. Evol.">
        <title>Genome-scale phylogeny and comparative genomics of the fungal order Sordariales.</title>
        <authorList>
            <person name="Hensen N."/>
            <person name="Bonometti L."/>
            <person name="Westerberg I."/>
            <person name="Brannstrom I.O."/>
            <person name="Guillou S."/>
            <person name="Cros-Aarteil S."/>
            <person name="Calhoun S."/>
            <person name="Haridas S."/>
            <person name="Kuo A."/>
            <person name="Mondo S."/>
            <person name="Pangilinan J."/>
            <person name="Riley R."/>
            <person name="LaButti K."/>
            <person name="Andreopoulos B."/>
            <person name="Lipzen A."/>
            <person name="Chen C."/>
            <person name="Yan M."/>
            <person name="Daum C."/>
            <person name="Ng V."/>
            <person name="Clum A."/>
            <person name="Steindorff A."/>
            <person name="Ohm R.A."/>
            <person name="Martin F."/>
            <person name="Silar P."/>
            <person name="Natvig D.O."/>
            <person name="Lalanne C."/>
            <person name="Gautier V."/>
            <person name="Ament-Velasquez S.L."/>
            <person name="Kruys A."/>
            <person name="Hutchinson M.I."/>
            <person name="Powell A.J."/>
            <person name="Barry K."/>
            <person name="Miller A.N."/>
            <person name="Grigoriev I.V."/>
            <person name="Debuchy R."/>
            <person name="Gladieux P."/>
            <person name="Hiltunen Thoren M."/>
            <person name="Johannesson H."/>
        </authorList>
    </citation>
    <scope>NUCLEOTIDE SEQUENCE</scope>
    <source>
        <strain evidence="2">PSN293</strain>
    </source>
</reference>
<feature type="region of interest" description="Disordered" evidence="1">
    <location>
        <begin position="73"/>
        <end position="130"/>
    </location>
</feature>
<feature type="region of interest" description="Disordered" evidence="1">
    <location>
        <begin position="268"/>
        <end position="322"/>
    </location>
</feature>
<proteinExistence type="predicted"/>
<feature type="compositionally biased region" description="Polar residues" evidence="1">
    <location>
        <begin position="17"/>
        <end position="36"/>
    </location>
</feature>
<feature type="compositionally biased region" description="Basic and acidic residues" evidence="1">
    <location>
        <begin position="287"/>
        <end position="322"/>
    </location>
</feature>
<feature type="region of interest" description="Disordered" evidence="1">
    <location>
        <begin position="16"/>
        <end position="36"/>
    </location>
</feature>
<name>A0AAN7B879_9PEZI</name>
<feature type="compositionally biased region" description="Low complexity" evidence="1">
    <location>
        <begin position="73"/>
        <end position="105"/>
    </location>
</feature>
<feature type="compositionally biased region" description="Polar residues" evidence="1">
    <location>
        <begin position="116"/>
        <end position="130"/>
    </location>
</feature>
<keyword evidence="3" id="KW-1185">Reference proteome</keyword>
<evidence type="ECO:0000313" key="3">
    <source>
        <dbReference type="Proteomes" id="UP001301769"/>
    </source>
</evidence>
<gene>
    <name evidence="2" type="ORF">QBC37DRAFT_149895</name>
</gene>
<reference evidence="2" key="2">
    <citation type="submission" date="2023-05" db="EMBL/GenBank/DDBJ databases">
        <authorList>
            <consortium name="Lawrence Berkeley National Laboratory"/>
            <person name="Steindorff A."/>
            <person name="Hensen N."/>
            <person name="Bonometti L."/>
            <person name="Westerberg I."/>
            <person name="Brannstrom I.O."/>
            <person name="Guillou S."/>
            <person name="Cros-Aarteil S."/>
            <person name="Calhoun S."/>
            <person name="Haridas S."/>
            <person name="Kuo A."/>
            <person name="Mondo S."/>
            <person name="Pangilinan J."/>
            <person name="Riley R."/>
            <person name="Labutti K."/>
            <person name="Andreopoulos B."/>
            <person name="Lipzen A."/>
            <person name="Chen C."/>
            <person name="Yanf M."/>
            <person name="Daum C."/>
            <person name="Ng V."/>
            <person name="Clum A."/>
            <person name="Ohm R."/>
            <person name="Martin F."/>
            <person name="Silar P."/>
            <person name="Natvig D."/>
            <person name="Lalanne C."/>
            <person name="Gautier V."/>
            <person name="Ament-Velasquez S.L."/>
            <person name="Kruys A."/>
            <person name="Hutchinson M.I."/>
            <person name="Powell A.J."/>
            <person name="Barry K."/>
            <person name="Miller A.N."/>
            <person name="Grigoriev I.V."/>
            <person name="Debuchy R."/>
            <person name="Gladieux P."/>
            <person name="Thoren M.H."/>
            <person name="Johannesson H."/>
        </authorList>
    </citation>
    <scope>NUCLEOTIDE SEQUENCE</scope>
    <source>
        <strain evidence="2">PSN293</strain>
    </source>
</reference>
<protein>
    <submittedName>
        <fullName evidence="2">Uncharacterized protein</fullName>
    </submittedName>
</protein>
<organism evidence="2 3">
    <name type="scientific">Rhypophila decipiens</name>
    <dbReference type="NCBI Taxonomy" id="261697"/>
    <lineage>
        <taxon>Eukaryota</taxon>
        <taxon>Fungi</taxon>
        <taxon>Dikarya</taxon>
        <taxon>Ascomycota</taxon>
        <taxon>Pezizomycotina</taxon>
        <taxon>Sordariomycetes</taxon>
        <taxon>Sordariomycetidae</taxon>
        <taxon>Sordariales</taxon>
        <taxon>Naviculisporaceae</taxon>
        <taxon>Rhypophila</taxon>
    </lineage>
</organism>
<evidence type="ECO:0000256" key="1">
    <source>
        <dbReference type="SAM" id="MobiDB-lite"/>
    </source>
</evidence>
<accession>A0AAN7B879</accession>
<dbReference type="EMBL" id="MU858093">
    <property type="protein sequence ID" value="KAK4214463.1"/>
    <property type="molecule type" value="Genomic_DNA"/>
</dbReference>